<evidence type="ECO:0000313" key="3">
    <source>
        <dbReference type="Proteomes" id="UP000010556"/>
    </source>
</evidence>
<feature type="compositionally biased region" description="Basic and acidic residues" evidence="1">
    <location>
        <begin position="216"/>
        <end position="230"/>
    </location>
</feature>
<name>L5LTX6_MYODS</name>
<reference evidence="3" key="1">
    <citation type="journal article" date="2013" name="Science">
        <title>Comparative analysis of bat genomes provides insight into the evolution of flight and immunity.</title>
        <authorList>
            <person name="Zhang G."/>
            <person name="Cowled C."/>
            <person name="Shi Z."/>
            <person name="Huang Z."/>
            <person name="Bishop-Lilly K.A."/>
            <person name="Fang X."/>
            <person name="Wynne J.W."/>
            <person name="Xiong Z."/>
            <person name="Baker M.L."/>
            <person name="Zhao W."/>
            <person name="Tachedjian M."/>
            <person name="Zhu Y."/>
            <person name="Zhou P."/>
            <person name="Jiang X."/>
            <person name="Ng J."/>
            <person name="Yang L."/>
            <person name="Wu L."/>
            <person name="Xiao J."/>
            <person name="Feng Y."/>
            <person name="Chen Y."/>
            <person name="Sun X."/>
            <person name="Zhang Y."/>
            <person name="Marsh G.A."/>
            <person name="Crameri G."/>
            <person name="Broder C.C."/>
            <person name="Frey K.G."/>
            <person name="Wang L.F."/>
            <person name="Wang J."/>
        </authorList>
    </citation>
    <scope>NUCLEOTIDE SEQUENCE [LARGE SCALE GENOMIC DNA]</scope>
</reference>
<gene>
    <name evidence="2" type="ORF">MDA_GLEAN10021417</name>
</gene>
<dbReference type="EMBL" id="KB108645">
    <property type="protein sequence ID" value="ELK28928.1"/>
    <property type="molecule type" value="Genomic_DNA"/>
</dbReference>
<organism evidence="2 3">
    <name type="scientific">Myotis davidii</name>
    <name type="common">David's myotis</name>
    <dbReference type="NCBI Taxonomy" id="225400"/>
    <lineage>
        <taxon>Eukaryota</taxon>
        <taxon>Metazoa</taxon>
        <taxon>Chordata</taxon>
        <taxon>Craniata</taxon>
        <taxon>Vertebrata</taxon>
        <taxon>Euteleostomi</taxon>
        <taxon>Mammalia</taxon>
        <taxon>Eutheria</taxon>
        <taxon>Laurasiatheria</taxon>
        <taxon>Chiroptera</taxon>
        <taxon>Yangochiroptera</taxon>
        <taxon>Vespertilionidae</taxon>
        <taxon>Myotis</taxon>
    </lineage>
</organism>
<feature type="region of interest" description="Disordered" evidence="1">
    <location>
        <begin position="42"/>
        <end position="62"/>
    </location>
</feature>
<dbReference type="Proteomes" id="UP000010556">
    <property type="component" value="Unassembled WGS sequence"/>
</dbReference>
<feature type="region of interest" description="Disordered" evidence="1">
    <location>
        <begin position="1"/>
        <end position="29"/>
    </location>
</feature>
<evidence type="ECO:0000313" key="2">
    <source>
        <dbReference type="EMBL" id="ELK28928.1"/>
    </source>
</evidence>
<evidence type="ECO:0000256" key="1">
    <source>
        <dbReference type="SAM" id="MobiDB-lite"/>
    </source>
</evidence>
<sequence>MPLATSRRPGGPLPGSAMAGKGAGPQAGVAERVLRAVRMPLATSPGDRGPLPGSAMAGKGAGPQAGVAERVLRAVAAQCSMNMPGSTLTPSGASTHKRRGHRPLFAPAVPPAQTAAGSSPGPCGNWFTLGSFLELEQVFSVSNVPTRTKSVLCHGGVIARLWKDHGTWGFSGNGAGSEHDPRELRGDGCEQPVKATARSRPSVPENGCHEASGAESPRHPPSEREGTELS</sequence>
<dbReference type="AlphaFoldDB" id="L5LTX6"/>
<feature type="compositionally biased region" description="Basic and acidic residues" evidence="1">
    <location>
        <begin position="177"/>
        <end position="188"/>
    </location>
</feature>
<feature type="region of interest" description="Disordered" evidence="1">
    <location>
        <begin position="172"/>
        <end position="230"/>
    </location>
</feature>
<keyword evidence="3" id="KW-1185">Reference proteome</keyword>
<proteinExistence type="predicted"/>
<accession>L5LTX6</accession>
<protein>
    <submittedName>
        <fullName evidence="2">Uncharacterized protein</fullName>
    </submittedName>
</protein>